<dbReference type="AlphaFoldDB" id="A0A381SIV3"/>
<dbReference type="EMBL" id="UINC01002988">
    <property type="protein sequence ID" value="SVA02267.1"/>
    <property type="molecule type" value="Genomic_DNA"/>
</dbReference>
<evidence type="ECO:0000313" key="1">
    <source>
        <dbReference type="EMBL" id="SVA02267.1"/>
    </source>
</evidence>
<accession>A0A381SIV3</accession>
<protein>
    <submittedName>
        <fullName evidence="1">Uncharacterized protein</fullName>
    </submittedName>
</protein>
<reference evidence="1" key="1">
    <citation type="submission" date="2018-05" db="EMBL/GenBank/DDBJ databases">
        <authorList>
            <person name="Lanie J.A."/>
            <person name="Ng W.-L."/>
            <person name="Kazmierczak K.M."/>
            <person name="Andrzejewski T.M."/>
            <person name="Davidsen T.M."/>
            <person name="Wayne K.J."/>
            <person name="Tettelin H."/>
            <person name="Glass J.I."/>
            <person name="Rusch D."/>
            <person name="Podicherti R."/>
            <person name="Tsui H.-C.T."/>
            <person name="Winkler M.E."/>
        </authorList>
    </citation>
    <scope>NUCLEOTIDE SEQUENCE</scope>
</reference>
<proteinExistence type="predicted"/>
<organism evidence="1">
    <name type="scientific">marine metagenome</name>
    <dbReference type="NCBI Taxonomy" id="408172"/>
    <lineage>
        <taxon>unclassified sequences</taxon>
        <taxon>metagenomes</taxon>
        <taxon>ecological metagenomes</taxon>
    </lineage>
</organism>
<sequence>MEFIQQKYDTKTGKYKQTKIKTRATIEKLGSGLLTRTKDISKSTVDLVKKTINRQK</sequence>
<gene>
    <name evidence="1" type="ORF">METZ01_LOCUS55121</name>
</gene>
<name>A0A381SIV3_9ZZZZ</name>